<dbReference type="Proteomes" id="UP001501578">
    <property type="component" value="Unassembled WGS sequence"/>
</dbReference>
<accession>A0ABN1NLS9</accession>
<comment type="caution">
    <text evidence="1">The sequence shown here is derived from an EMBL/GenBank/DDBJ whole genome shotgun (WGS) entry which is preliminary data.</text>
</comment>
<organism evidence="1 2">
    <name type="scientific">Nonomuraea longicatena</name>
    <dbReference type="NCBI Taxonomy" id="83682"/>
    <lineage>
        <taxon>Bacteria</taxon>
        <taxon>Bacillati</taxon>
        <taxon>Actinomycetota</taxon>
        <taxon>Actinomycetes</taxon>
        <taxon>Streptosporangiales</taxon>
        <taxon>Streptosporangiaceae</taxon>
        <taxon>Nonomuraea</taxon>
    </lineage>
</organism>
<reference evidence="1 2" key="1">
    <citation type="journal article" date="2019" name="Int. J. Syst. Evol. Microbiol.">
        <title>The Global Catalogue of Microorganisms (GCM) 10K type strain sequencing project: providing services to taxonomists for standard genome sequencing and annotation.</title>
        <authorList>
            <consortium name="The Broad Institute Genomics Platform"/>
            <consortium name="The Broad Institute Genome Sequencing Center for Infectious Disease"/>
            <person name="Wu L."/>
            <person name="Ma J."/>
        </authorList>
    </citation>
    <scope>NUCLEOTIDE SEQUENCE [LARGE SCALE GENOMIC DNA]</scope>
    <source>
        <strain evidence="1 2">JCM 11136</strain>
    </source>
</reference>
<evidence type="ECO:0000313" key="2">
    <source>
        <dbReference type="Proteomes" id="UP001501578"/>
    </source>
</evidence>
<proteinExistence type="predicted"/>
<evidence type="ECO:0000313" key="1">
    <source>
        <dbReference type="EMBL" id="GAA0911521.1"/>
    </source>
</evidence>
<keyword evidence="2" id="KW-1185">Reference proteome</keyword>
<protein>
    <submittedName>
        <fullName evidence="1">Uncharacterized protein</fullName>
    </submittedName>
</protein>
<gene>
    <name evidence="1" type="ORF">GCM10009560_00820</name>
</gene>
<sequence>MTPGIPIGAPETLRAATGAPEIVRVAAGVSEIVRVAVGALGGALRAMSVRGEPEARGRVGVRTVPALTGGGS</sequence>
<dbReference type="EMBL" id="BAAAHQ010000001">
    <property type="protein sequence ID" value="GAA0911521.1"/>
    <property type="molecule type" value="Genomic_DNA"/>
</dbReference>
<name>A0ABN1NLS9_9ACTN</name>